<reference evidence="3" key="1">
    <citation type="submission" date="2018-01" db="EMBL/GenBank/DDBJ databases">
        <title>Rubneribacter badeniensis gen. nov., sp. nov., and Colonibacter rubneri, gen. nov., sp. nov., WGS of new members of the Eggerthellaceae.</title>
        <authorList>
            <person name="Danylec N."/>
            <person name="Stoll D.A."/>
            <person name="Doetsch A."/>
            <person name="Kulling S.E."/>
            <person name="Huch M."/>
        </authorList>
    </citation>
    <scope>NUCLEOTIDE SEQUENCE [LARGE SCALE GENOMIC DNA]</scope>
    <source>
        <strain evidence="3">ResAG-96</strain>
    </source>
</reference>
<proteinExistence type="predicted"/>
<evidence type="ECO:0000313" key="3">
    <source>
        <dbReference type="Proteomes" id="UP000236197"/>
    </source>
</evidence>
<dbReference type="InterPro" id="IPR032340">
    <property type="entry name" value="DUF4860"/>
</dbReference>
<feature type="transmembrane region" description="Helical" evidence="1">
    <location>
        <begin position="21"/>
        <end position="41"/>
    </location>
</feature>
<dbReference type="Pfam" id="PF16152">
    <property type="entry name" value="DUF4860"/>
    <property type="match status" value="1"/>
</dbReference>
<keyword evidence="1" id="KW-0472">Membrane</keyword>
<keyword evidence="1" id="KW-1133">Transmembrane helix</keyword>
<dbReference type="OrthoDB" id="3174811at2"/>
<protein>
    <submittedName>
        <fullName evidence="2">DUF4860 domain-containing protein</fullName>
    </submittedName>
</protein>
<evidence type="ECO:0000256" key="1">
    <source>
        <dbReference type="SAM" id="Phobius"/>
    </source>
</evidence>
<sequence>MDALTSRRIARRAESEHGFGRLFTALLFALFLIALLIALSAGTNLYRTLGDVRDQADTSRIATGLIANSVRAADAVDAIGTGQGPEGRSLVLTERLDGGTFETRIYSYEGAIVEEYAPADAAYTPEKAARIVDSVRFSFSYENGLLTVYTDDGTVQVALRSVRGGA</sequence>
<keyword evidence="3" id="KW-1185">Reference proteome</keyword>
<dbReference type="EMBL" id="PPEK01000001">
    <property type="protein sequence ID" value="PNV68622.1"/>
    <property type="molecule type" value="Genomic_DNA"/>
</dbReference>
<name>A0A2K2UEF1_9ACTN</name>
<dbReference type="Proteomes" id="UP000236197">
    <property type="component" value="Unassembled WGS sequence"/>
</dbReference>
<evidence type="ECO:0000313" key="2">
    <source>
        <dbReference type="EMBL" id="PNV68622.1"/>
    </source>
</evidence>
<gene>
    <name evidence="2" type="ORF">C2L71_01150</name>
</gene>
<dbReference type="AlphaFoldDB" id="A0A2K2UEF1"/>
<keyword evidence="1" id="KW-0812">Transmembrane</keyword>
<accession>A0A2K2UEF1</accession>
<comment type="caution">
    <text evidence="2">The sequence shown here is derived from an EMBL/GenBank/DDBJ whole genome shotgun (WGS) entry which is preliminary data.</text>
</comment>
<organism evidence="2 3">
    <name type="scientific">Enteroscipio rubneri</name>
    <dbReference type="NCBI Taxonomy" id="2070686"/>
    <lineage>
        <taxon>Bacteria</taxon>
        <taxon>Bacillati</taxon>
        <taxon>Actinomycetota</taxon>
        <taxon>Coriobacteriia</taxon>
        <taxon>Eggerthellales</taxon>
        <taxon>Eggerthellaceae</taxon>
        <taxon>Enteroscipio</taxon>
    </lineage>
</organism>